<dbReference type="EMBL" id="AMQN01025900">
    <property type="status" value="NOT_ANNOTATED_CDS"/>
    <property type="molecule type" value="Genomic_DNA"/>
</dbReference>
<evidence type="ECO:0000313" key="2">
    <source>
        <dbReference type="EnsemblMetazoa" id="CapteP193099"/>
    </source>
</evidence>
<name>R7UAR4_CAPTE</name>
<organism evidence="1">
    <name type="scientific">Capitella teleta</name>
    <name type="common">Polychaete worm</name>
    <dbReference type="NCBI Taxonomy" id="283909"/>
    <lineage>
        <taxon>Eukaryota</taxon>
        <taxon>Metazoa</taxon>
        <taxon>Spiralia</taxon>
        <taxon>Lophotrochozoa</taxon>
        <taxon>Annelida</taxon>
        <taxon>Polychaeta</taxon>
        <taxon>Sedentaria</taxon>
        <taxon>Scolecida</taxon>
        <taxon>Capitellidae</taxon>
        <taxon>Capitella</taxon>
    </lineage>
</organism>
<dbReference type="Proteomes" id="UP000014760">
    <property type="component" value="Unassembled WGS sequence"/>
</dbReference>
<dbReference type="HOGENOM" id="CLU_2173386_0_0_1"/>
<dbReference type="EMBL" id="KB305605">
    <property type="protein sequence ID" value="ELU00898.1"/>
    <property type="molecule type" value="Genomic_DNA"/>
</dbReference>
<dbReference type="AlphaFoldDB" id="R7UAR4"/>
<keyword evidence="3" id="KW-1185">Reference proteome</keyword>
<sequence length="110" mass="13014">MELPEEPVVFILKSEKRSPKKKNQVFLGELERLKGRVKVYRSTCVNRWLSQLYSWPALCQQTQQHSMKTCIGDQQMFRKCSLMFDAKSILEHLDLDTNRMEMLGLVDYDK</sequence>
<protein>
    <submittedName>
        <fullName evidence="1 2">Uncharacterized protein</fullName>
    </submittedName>
</protein>
<dbReference type="EnsemblMetazoa" id="CapteT193099">
    <property type="protein sequence ID" value="CapteP193099"/>
    <property type="gene ID" value="CapteG193099"/>
</dbReference>
<reference evidence="3" key="1">
    <citation type="submission" date="2012-12" db="EMBL/GenBank/DDBJ databases">
        <authorList>
            <person name="Hellsten U."/>
            <person name="Grimwood J."/>
            <person name="Chapman J.A."/>
            <person name="Shapiro H."/>
            <person name="Aerts A."/>
            <person name="Otillar R.P."/>
            <person name="Terry A.Y."/>
            <person name="Boore J.L."/>
            <person name="Simakov O."/>
            <person name="Marletaz F."/>
            <person name="Cho S.-J."/>
            <person name="Edsinger-Gonzales E."/>
            <person name="Havlak P."/>
            <person name="Kuo D.-H."/>
            <person name="Larsson T."/>
            <person name="Lv J."/>
            <person name="Arendt D."/>
            <person name="Savage R."/>
            <person name="Osoegawa K."/>
            <person name="de Jong P."/>
            <person name="Lindberg D.R."/>
            <person name="Seaver E.C."/>
            <person name="Weisblat D.A."/>
            <person name="Putnam N.H."/>
            <person name="Grigoriev I.V."/>
            <person name="Rokhsar D.S."/>
        </authorList>
    </citation>
    <scope>NUCLEOTIDE SEQUENCE</scope>
    <source>
        <strain evidence="3">I ESC-2004</strain>
    </source>
</reference>
<evidence type="ECO:0000313" key="3">
    <source>
        <dbReference type="Proteomes" id="UP000014760"/>
    </source>
</evidence>
<reference evidence="2" key="3">
    <citation type="submission" date="2015-06" db="UniProtKB">
        <authorList>
            <consortium name="EnsemblMetazoa"/>
        </authorList>
    </citation>
    <scope>IDENTIFICATION</scope>
</reference>
<accession>R7UAR4</accession>
<proteinExistence type="predicted"/>
<evidence type="ECO:0000313" key="1">
    <source>
        <dbReference type="EMBL" id="ELU00898.1"/>
    </source>
</evidence>
<reference evidence="1 3" key="2">
    <citation type="journal article" date="2013" name="Nature">
        <title>Insights into bilaterian evolution from three spiralian genomes.</title>
        <authorList>
            <person name="Simakov O."/>
            <person name="Marletaz F."/>
            <person name="Cho S.J."/>
            <person name="Edsinger-Gonzales E."/>
            <person name="Havlak P."/>
            <person name="Hellsten U."/>
            <person name="Kuo D.H."/>
            <person name="Larsson T."/>
            <person name="Lv J."/>
            <person name="Arendt D."/>
            <person name="Savage R."/>
            <person name="Osoegawa K."/>
            <person name="de Jong P."/>
            <person name="Grimwood J."/>
            <person name="Chapman J.A."/>
            <person name="Shapiro H."/>
            <person name="Aerts A."/>
            <person name="Otillar R.P."/>
            <person name="Terry A.Y."/>
            <person name="Boore J.L."/>
            <person name="Grigoriev I.V."/>
            <person name="Lindberg D.R."/>
            <person name="Seaver E.C."/>
            <person name="Weisblat D.A."/>
            <person name="Putnam N.H."/>
            <person name="Rokhsar D.S."/>
        </authorList>
    </citation>
    <scope>NUCLEOTIDE SEQUENCE</scope>
    <source>
        <strain evidence="1 3">I ESC-2004</strain>
    </source>
</reference>
<gene>
    <name evidence="1" type="ORF">CAPTEDRAFT_193099</name>
</gene>